<organism evidence="9 10">
    <name type="scientific">Lepeophtheirus salmonis</name>
    <name type="common">Salmon louse</name>
    <name type="synonym">Caligus salmonis</name>
    <dbReference type="NCBI Taxonomy" id="72036"/>
    <lineage>
        <taxon>Eukaryota</taxon>
        <taxon>Metazoa</taxon>
        <taxon>Ecdysozoa</taxon>
        <taxon>Arthropoda</taxon>
        <taxon>Crustacea</taxon>
        <taxon>Multicrustacea</taxon>
        <taxon>Hexanauplia</taxon>
        <taxon>Copepoda</taxon>
        <taxon>Siphonostomatoida</taxon>
        <taxon>Caligidae</taxon>
        <taxon>Lepeophtheirus</taxon>
    </lineage>
</organism>
<feature type="compositionally biased region" description="Low complexity" evidence="7">
    <location>
        <begin position="106"/>
        <end position="115"/>
    </location>
</feature>
<name>A0A7R8CX65_LEPSM</name>
<feature type="region of interest" description="Disordered" evidence="7">
    <location>
        <begin position="1"/>
        <end position="115"/>
    </location>
</feature>
<dbReference type="CDD" id="cd20188">
    <property type="entry name" value="T-box_TBX2_3-like"/>
    <property type="match status" value="1"/>
</dbReference>
<evidence type="ECO:0000256" key="2">
    <source>
        <dbReference type="ARBA" id="ARBA00023015"/>
    </source>
</evidence>
<gene>
    <name evidence="9" type="ORF">LSAA_8349</name>
</gene>
<dbReference type="AlphaFoldDB" id="A0A7R8CX65"/>
<dbReference type="PRINTS" id="PR00938">
    <property type="entry name" value="BRACHYURY"/>
</dbReference>
<dbReference type="GO" id="GO:0000785">
    <property type="term" value="C:chromatin"/>
    <property type="evidence" value="ECO:0007669"/>
    <property type="project" value="TreeGrafter"/>
</dbReference>
<feature type="compositionally biased region" description="Polar residues" evidence="7">
    <location>
        <begin position="76"/>
        <end position="98"/>
    </location>
</feature>
<comment type="caution">
    <text evidence="6">Lacks conserved residue(s) required for the propagation of feature annotation.</text>
</comment>
<reference evidence="9" key="1">
    <citation type="submission" date="2021-02" db="EMBL/GenBank/DDBJ databases">
        <authorList>
            <person name="Bekaert M."/>
        </authorList>
    </citation>
    <scope>NUCLEOTIDE SEQUENCE</scope>
    <source>
        <strain evidence="9">IoA-00</strain>
    </source>
</reference>
<accession>A0A7R8CX65</accession>
<evidence type="ECO:0000256" key="4">
    <source>
        <dbReference type="ARBA" id="ARBA00023163"/>
    </source>
</evidence>
<evidence type="ECO:0000256" key="1">
    <source>
        <dbReference type="ARBA" id="ARBA00004123"/>
    </source>
</evidence>
<evidence type="ECO:0000256" key="5">
    <source>
        <dbReference type="ARBA" id="ARBA00023242"/>
    </source>
</evidence>
<dbReference type="InterPro" id="IPR036960">
    <property type="entry name" value="T-box_sf"/>
</dbReference>
<dbReference type="PRINTS" id="PR00937">
    <property type="entry name" value="TBOX"/>
</dbReference>
<dbReference type="InterPro" id="IPR001699">
    <property type="entry name" value="TF_T-box"/>
</dbReference>
<dbReference type="GO" id="GO:0000981">
    <property type="term" value="F:DNA-binding transcription factor activity, RNA polymerase II-specific"/>
    <property type="evidence" value="ECO:0007669"/>
    <property type="project" value="TreeGrafter"/>
</dbReference>
<feature type="compositionally biased region" description="Low complexity" evidence="7">
    <location>
        <begin position="575"/>
        <end position="588"/>
    </location>
</feature>
<evidence type="ECO:0000256" key="7">
    <source>
        <dbReference type="SAM" id="MobiDB-lite"/>
    </source>
</evidence>
<evidence type="ECO:0000259" key="8">
    <source>
        <dbReference type="PROSITE" id="PS50252"/>
    </source>
</evidence>
<keyword evidence="5 6" id="KW-0539">Nucleus</keyword>
<keyword evidence="2" id="KW-0805">Transcription regulation</keyword>
<comment type="subcellular location">
    <subcellularLocation>
        <location evidence="1 6">Nucleus</location>
    </subcellularLocation>
</comment>
<feature type="domain" description="T-box" evidence="8">
    <location>
        <begin position="193"/>
        <end position="371"/>
    </location>
</feature>
<dbReference type="PROSITE" id="PS50252">
    <property type="entry name" value="TBOX_3"/>
    <property type="match status" value="1"/>
</dbReference>
<dbReference type="FunFam" id="2.60.40.820:FF:000003">
    <property type="entry name" value="T-box transcription factor TBX3"/>
    <property type="match status" value="1"/>
</dbReference>
<dbReference type="EMBL" id="HG994583">
    <property type="protein sequence ID" value="CAF2928653.1"/>
    <property type="molecule type" value="Genomic_DNA"/>
</dbReference>
<keyword evidence="10" id="KW-1185">Reference proteome</keyword>
<dbReference type="InterPro" id="IPR008967">
    <property type="entry name" value="p53-like_TF_DNA-bd_sf"/>
</dbReference>
<feature type="compositionally biased region" description="Basic and acidic residues" evidence="7">
    <location>
        <begin position="392"/>
        <end position="401"/>
    </location>
</feature>
<dbReference type="InterPro" id="IPR002070">
    <property type="entry name" value="TF_Brachyury"/>
</dbReference>
<dbReference type="SUPFAM" id="SSF49417">
    <property type="entry name" value="p53-like transcription factors"/>
    <property type="match status" value="1"/>
</dbReference>
<feature type="region of interest" description="Disordered" evidence="7">
    <location>
        <begin position="429"/>
        <end position="448"/>
    </location>
</feature>
<dbReference type="GO" id="GO:0000978">
    <property type="term" value="F:RNA polymerase II cis-regulatory region sequence-specific DNA binding"/>
    <property type="evidence" value="ECO:0007669"/>
    <property type="project" value="InterPro"/>
</dbReference>
<sequence>MKYDPEIVGGGSSESTANNPGNNNNHHEALVKGSTPKEHDKENNNLILPMNEDPPPVTPSGSSPPLPSRSHRSPSDFSVHSLLTPSIPTSQHQQSINHSAVPPPHGAGISPPGLSPGLPFPPLPYPGFAGLPGLNPSSFSIPTAFAAAAKLDDMLRTGSAASNGLILPPLPGTVPSSALDEDDGIVDDPKVNLEAKDLWGQFHSHGTEMVITKSGRQMFPQMKFRVSGLDNKSKYILLLDIVAADDYRYKFHNGRWMVAGKADPEMPKRMYIHPDSPSTGEQWMQKVVSFHKLKLTNNISDKHGFTILNSMHKYQPRFHLVRANDILKLPYSTFRTYVFKETSFIGVTAYQNEKITQMKIDHNPFAKGFRDTGAGKSSKKKPGFGSSNSPNRSEEELHLPRSPYHESWSRLGGVIQKKLRAVEDAEESEMRAGNVSMDEADDYHSQRSGSAFKQLINPSQSSSSPPSSPFGYPPFVPPGLYPPLQQLLNPGLSSLLAAAASSSSAAAANKNEMNGFGNTSPSGPPPPLLNPLYAQLALAAGHNPLLASAAYAGLNAGGSSALLADRLRASHRSRFSPYSSSQPPHQSPGLISPKNEVSEKPKNDLLSIENIVNGFKGAAAAAAAASTSGK</sequence>
<dbReference type="InterPro" id="IPR018186">
    <property type="entry name" value="TF_T-box_CS"/>
</dbReference>
<evidence type="ECO:0000313" key="10">
    <source>
        <dbReference type="Proteomes" id="UP000675881"/>
    </source>
</evidence>
<dbReference type="Gene3D" id="2.60.40.820">
    <property type="entry name" value="Transcription factor, T-box"/>
    <property type="match status" value="1"/>
</dbReference>
<dbReference type="Proteomes" id="UP000675881">
    <property type="component" value="Chromosome 4"/>
</dbReference>
<dbReference type="Pfam" id="PF00907">
    <property type="entry name" value="T-box"/>
    <property type="match status" value="1"/>
</dbReference>
<dbReference type="GO" id="GO:0001708">
    <property type="term" value="P:cell fate specification"/>
    <property type="evidence" value="ECO:0007669"/>
    <property type="project" value="TreeGrafter"/>
</dbReference>
<dbReference type="OrthoDB" id="7442607at2759"/>
<feature type="region of interest" description="Disordered" evidence="7">
    <location>
        <begin position="573"/>
        <end position="602"/>
    </location>
</feature>
<dbReference type="PROSITE" id="PS01283">
    <property type="entry name" value="TBOX_1"/>
    <property type="match status" value="1"/>
</dbReference>
<dbReference type="GO" id="GO:0045893">
    <property type="term" value="P:positive regulation of DNA-templated transcription"/>
    <property type="evidence" value="ECO:0007669"/>
    <property type="project" value="InterPro"/>
</dbReference>
<dbReference type="PANTHER" id="PTHR11267:SF181">
    <property type="entry name" value="OPTOMOTOR-BLIND PROTEIN"/>
    <property type="match status" value="1"/>
</dbReference>
<feature type="compositionally biased region" description="Pro residues" evidence="7">
    <location>
        <begin position="52"/>
        <end position="67"/>
    </location>
</feature>
<proteinExistence type="predicted"/>
<feature type="region of interest" description="Disordered" evidence="7">
    <location>
        <begin position="365"/>
        <end position="401"/>
    </location>
</feature>
<dbReference type="PANTHER" id="PTHR11267">
    <property type="entry name" value="T-BOX PROTEIN-RELATED"/>
    <property type="match status" value="1"/>
</dbReference>
<dbReference type="SMART" id="SM00425">
    <property type="entry name" value="TBOX"/>
    <property type="match status" value="1"/>
</dbReference>
<dbReference type="PROSITE" id="PS01264">
    <property type="entry name" value="TBOX_2"/>
    <property type="match status" value="1"/>
</dbReference>
<evidence type="ECO:0000256" key="6">
    <source>
        <dbReference type="PROSITE-ProRule" id="PRU00201"/>
    </source>
</evidence>
<feature type="compositionally biased region" description="Basic and acidic residues" evidence="7">
    <location>
        <begin position="25"/>
        <end position="43"/>
    </location>
</feature>
<protein>
    <submittedName>
        <fullName evidence="9">TBX2</fullName>
    </submittedName>
</protein>
<evidence type="ECO:0000256" key="3">
    <source>
        <dbReference type="ARBA" id="ARBA00023125"/>
    </source>
</evidence>
<dbReference type="InterPro" id="IPR046360">
    <property type="entry name" value="T-box_DNA-bd"/>
</dbReference>
<keyword evidence="4" id="KW-0804">Transcription</keyword>
<evidence type="ECO:0000313" key="9">
    <source>
        <dbReference type="EMBL" id="CAF2928653.1"/>
    </source>
</evidence>
<keyword evidence="3 6" id="KW-0238">DNA-binding</keyword>
<dbReference type="GO" id="GO:0005634">
    <property type="term" value="C:nucleus"/>
    <property type="evidence" value="ECO:0007669"/>
    <property type="project" value="UniProtKB-SubCell"/>
</dbReference>